<organism evidence="1 2">
    <name type="scientific">Corchorus olitorius</name>
    <dbReference type="NCBI Taxonomy" id="93759"/>
    <lineage>
        <taxon>Eukaryota</taxon>
        <taxon>Viridiplantae</taxon>
        <taxon>Streptophyta</taxon>
        <taxon>Embryophyta</taxon>
        <taxon>Tracheophyta</taxon>
        <taxon>Spermatophyta</taxon>
        <taxon>Magnoliopsida</taxon>
        <taxon>eudicotyledons</taxon>
        <taxon>Gunneridae</taxon>
        <taxon>Pentapetalae</taxon>
        <taxon>rosids</taxon>
        <taxon>malvids</taxon>
        <taxon>Malvales</taxon>
        <taxon>Malvaceae</taxon>
        <taxon>Grewioideae</taxon>
        <taxon>Apeibeae</taxon>
        <taxon>Corchorus</taxon>
    </lineage>
</organism>
<accession>A0A1R3GUM8</accession>
<dbReference type="AlphaFoldDB" id="A0A1R3GUM8"/>
<name>A0A1R3GUM8_9ROSI</name>
<protein>
    <submittedName>
        <fullName evidence="1">Uncharacterized protein</fullName>
    </submittedName>
</protein>
<proteinExistence type="predicted"/>
<evidence type="ECO:0000313" key="2">
    <source>
        <dbReference type="Proteomes" id="UP000187203"/>
    </source>
</evidence>
<sequence length="65" mass="7986">MEMRGVVAGRCEWFRRKRGFENSSSFLREGEPLFSVYWNILQSVIVRRELERFFRERERVQEGRS</sequence>
<gene>
    <name evidence="1" type="ORF">COLO4_33323</name>
</gene>
<reference evidence="2" key="1">
    <citation type="submission" date="2013-09" db="EMBL/GenBank/DDBJ databases">
        <title>Corchorus olitorius genome sequencing.</title>
        <authorList>
            <person name="Alam M."/>
            <person name="Haque M.S."/>
            <person name="Islam M.S."/>
            <person name="Emdad E.M."/>
            <person name="Islam M.M."/>
            <person name="Ahmed B."/>
            <person name="Halim A."/>
            <person name="Hossen Q.M.M."/>
            <person name="Hossain M.Z."/>
            <person name="Ahmed R."/>
            <person name="Khan M.M."/>
            <person name="Islam R."/>
            <person name="Rashid M.M."/>
            <person name="Khan S.A."/>
            <person name="Rahman M.S."/>
            <person name="Alam M."/>
            <person name="Yahiya A.S."/>
            <person name="Khan M.S."/>
            <person name="Azam M.S."/>
            <person name="Haque T."/>
            <person name="Lashkar M.Z.H."/>
            <person name="Akhand A.I."/>
            <person name="Morshed G."/>
            <person name="Roy S."/>
            <person name="Uddin K.S."/>
            <person name="Rabeya T."/>
            <person name="Hossain A.S."/>
            <person name="Chowdhury A."/>
            <person name="Snigdha A.R."/>
            <person name="Mortoza M.S."/>
            <person name="Matin S.A."/>
            <person name="Hoque S.M.E."/>
            <person name="Islam M.K."/>
            <person name="Roy D.K."/>
            <person name="Haider R."/>
            <person name="Moosa M.M."/>
            <person name="Elias S.M."/>
            <person name="Hasan A.M."/>
            <person name="Jahan S."/>
            <person name="Shafiuddin M."/>
            <person name="Mahmood N."/>
            <person name="Shommy N.S."/>
        </authorList>
    </citation>
    <scope>NUCLEOTIDE SEQUENCE [LARGE SCALE GENOMIC DNA]</scope>
    <source>
        <strain evidence="2">cv. O-4</strain>
    </source>
</reference>
<comment type="caution">
    <text evidence="1">The sequence shown here is derived from an EMBL/GenBank/DDBJ whole genome shotgun (WGS) entry which is preliminary data.</text>
</comment>
<dbReference type="Proteomes" id="UP000187203">
    <property type="component" value="Unassembled WGS sequence"/>
</dbReference>
<keyword evidence="2" id="KW-1185">Reference proteome</keyword>
<evidence type="ECO:0000313" key="1">
    <source>
        <dbReference type="EMBL" id="OMO61828.1"/>
    </source>
</evidence>
<dbReference type="EMBL" id="AWUE01021552">
    <property type="protein sequence ID" value="OMO61828.1"/>
    <property type="molecule type" value="Genomic_DNA"/>
</dbReference>